<dbReference type="EMBL" id="LR031873">
    <property type="protein sequence ID" value="VDD15625.1"/>
    <property type="molecule type" value="Genomic_DNA"/>
</dbReference>
<name>A0A3P6CYS4_BRAOL</name>
<sequence>MEIDNVVKIVLLIIIQEESVLLFQEARPYHNVVVSNDR</sequence>
<reference evidence="1" key="1">
    <citation type="submission" date="2018-11" db="EMBL/GenBank/DDBJ databases">
        <authorList>
            <consortium name="Genoscope - CEA"/>
            <person name="William W."/>
        </authorList>
    </citation>
    <scope>NUCLEOTIDE SEQUENCE</scope>
</reference>
<accession>A0A3P6CYS4</accession>
<protein>
    <submittedName>
        <fullName evidence="1">Uncharacterized protein</fullName>
    </submittedName>
</protein>
<dbReference type="AlphaFoldDB" id="A0A3P6CYS4"/>
<evidence type="ECO:0000313" key="1">
    <source>
        <dbReference type="EMBL" id="VDD15625.1"/>
    </source>
</evidence>
<gene>
    <name evidence="1" type="ORF">BOLC4T28254H</name>
</gene>
<organism evidence="1">
    <name type="scientific">Brassica oleracea</name>
    <name type="common">Wild cabbage</name>
    <dbReference type="NCBI Taxonomy" id="3712"/>
    <lineage>
        <taxon>Eukaryota</taxon>
        <taxon>Viridiplantae</taxon>
        <taxon>Streptophyta</taxon>
        <taxon>Embryophyta</taxon>
        <taxon>Tracheophyta</taxon>
        <taxon>Spermatophyta</taxon>
        <taxon>Magnoliopsida</taxon>
        <taxon>eudicotyledons</taxon>
        <taxon>Gunneridae</taxon>
        <taxon>Pentapetalae</taxon>
        <taxon>rosids</taxon>
        <taxon>malvids</taxon>
        <taxon>Brassicales</taxon>
        <taxon>Brassicaceae</taxon>
        <taxon>Brassiceae</taxon>
        <taxon>Brassica</taxon>
    </lineage>
</organism>
<proteinExistence type="predicted"/>